<comment type="cofactor">
    <cofactor evidence="1">
        <name>Zn(2+)</name>
        <dbReference type="ChEBI" id="CHEBI:29105"/>
    </cofactor>
</comment>
<feature type="region of interest" description="Disordered" evidence="16">
    <location>
        <begin position="872"/>
        <end position="918"/>
    </location>
</feature>
<evidence type="ECO:0000259" key="19">
    <source>
        <dbReference type="PROSITE" id="PS51196"/>
    </source>
</evidence>
<evidence type="ECO:0000256" key="13">
    <source>
        <dbReference type="ARBA" id="ARBA00023010"/>
    </source>
</evidence>
<dbReference type="Pfam" id="PF02810">
    <property type="entry name" value="SEC-C"/>
    <property type="match status" value="1"/>
</dbReference>
<evidence type="ECO:0000256" key="11">
    <source>
        <dbReference type="ARBA" id="ARBA00022927"/>
    </source>
</evidence>
<dbReference type="GO" id="GO:0017038">
    <property type="term" value="P:protein import"/>
    <property type="evidence" value="ECO:0007669"/>
    <property type="project" value="InterPro"/>
</dbReference>
<evidence type="ECO:0000256" key="14">
    <source>
        <dbReference type="ARBA" id="ARBA00023136"/>
    </source>
</evidence>
<dbReference type="Gene3D" id="3.90.1440.10">
    <property type="entry name" value="SecA, preprotein cross-linking domain"/>
    <property type="match status" value="1"/>
</dbReference>
<dbReference type="HAMAP" id="MF_01382">
    <property type="entry name" value="SecA"/>
    <property type="match status" value="1"/>
</dbReference>
<evidence type="ECO:0000256" key="15">
    <source>
        <dbReference type="SAM" id="Coils"/>
    </source>
</evidence>
<dbReference type="Gene3D" id="1.10.3060.10">
    <property type="entry name" value="Helical scaffold and wing domains of SecA"/>
    <property type="match status" value="1"/>
</dbReference>
<dbReference type="FunFam" id="1.10.3060.10:FF:000003">
    <property type="entry name" value="Protein translocase subunit SecA"/>
    <property type="match status" value="1"/>
</dbReference>
<evidence type="ECO:0000256" key="9">
    <source>
        <dbReference type="ARBA" id="ARBA00022833"/>
    </source>
</evidence>
<dbReference type="InterPro" id="IPR036670">
    <property type="entry name" value="SecA_X-link_sf"/>
</dbReference>
<dbReference type="InterPro" id="IPR014018">
    <property type="entry name" value="SecA_motor_DEAD"/>
</dbReference>
<dbReference type="Pfam" id="PF07516">
    <property type="entry name" value="SecA_SW"/>
    <property type="match status" value="1"/>
</dbReference>
<dbReference type="GO" id="GO:0031522">
    <property type="term" value="C:cell envelope Sec protein transport complex"/>
    <property type="evidence" value="ECO:0007669"/>
    <property type="project" value="TreeGrafter"/>
</dbReference>
<dbReference type="Pfam" id="PF01043">
    <property type="entry name" value="SecA_PP_bind"/>
    <property type="match status" value="1"/>
</dbReference>
<dbReference type="NCBIfam" id="NF009538">
    <property type="entry name" value="PRK12904.1"/>
    <property type="match status" value="1"/>
</dbReference>
<keyword evidence="6" id="KW-0963">Cytoplasm</keyword>
<evidence type="ECO:0000256" key="2">
    <source>
        <dbReference type="ARBA" id="ARBA00004413"/>
    </source>
</evidence>
<dbReference type="PROSITE" id="PS51196">
    <property type="entry name" value="SECA_MOTOR_DEAD"/>
    <property type="match status" value="1"/>
</dbReference>
<sequence>MGLIDTLLGNTSASRLKKLQPYIKRINEMEPQMQAMTDEQLRAQTQKFRERLKNGETLDDIMVEAFATVREAAVRTVDMRHFDVQLLGGMVLHQGRISEMKTGEGKTLVATLPAYLNALTGEGVHVVTVNDYLAKRDAQWMGKIYRFLGMSVGCVINGMERDAKQEAYRSDITYGTNNEFGFDYLRDNMVVFREQMVQRELAYAIVDEVDSILIDEARTPLIISGEGEESSEMYIEANRFVRGLTRGSNLTQQSSSDRIMGEEIPEDGDYQCDIKKRTVQLTAEGIRKAEERFSLENLGDPANMEINHHIVQALRANALFERDKDYVVQDGEVLIVDEFTGRLMIGRRYSEGLHQALEAKEGVTVEKENRTLATITLQNYFRMYKKLSGMTGTAKTEESEFMSIYDLDVVEIPTNRPLMRTNLDDAIFPTEKGKFDSIVEAIKEIHKTGQPVLVGTISVERSEYLSGRLTRAGIPHDVLNAKQHAREAEIVAQAGKKGQVTIATNMAGRGTDILLGGNPDFLARRDLRQDGLEDWLIEEAVGHGETADPDILAARARYKELYDAHKVVTSKEHDEVEALGGLFILGTERRESRRIDNQLRGRAGRQGDRGSTQFYVSFEDELMRRFGGDRVTNTLNRFASPEMQQEIRLEMRMLTKQIEAAQKRVEAMNFETRKNVLRYDDVMNKQREIIYGQRRRVLLGEDLSESIRTMVRQTIDSIVETACNPHAPRESWDFTALSIEACKLCCRQPKPLFTAEEQKKFGISEIKTRLYEYSDTVYAETEQHLKSAEVDMRENERVILLRTVDEHWMDHIDAMDQLKQGIGLRSYAQKDPVYSYTSEGFEMFDAMVAEIREQTVRRLYQMQVTGGPLRRVQLAKPIEPKTDGTSSTFSRSDKKVGRNDPCPCGSGKKYKNCHGKNE</sequence>
<dbReference type="NCBIfam" id="TIGR00963">
    <property type="entry name" value="secA"/>
    <property type="match status" value="1"/>
</dbReference>
<keyword evidence="12" id="KW-1278">Translocase</keyword>
<feature type="coiled-coil region" evidence="15">
    <location>
        <begin position="644"/>
        <end position="671"/>
    </location>
</feature>
<keyword evidence="7" id="KW-0479">Metal-binding</keyword>
<dbReference type="GO" id="GO:0005829">
    <property type="term" value="C:cytosol"/>
    <property type="evidence" value="ECO:0007669"/>
    <property type="project" value="TreeGrafter"/>
</dbReference>
<dbReference type="PANTHER" id="PTHR30612">
    <property type="entry name" value="SECA INNER MEMBRANE COMPONENT OF SEC PROTEIN SECRETION SYSTEM"/>
    <property type="match status" value="1"/>
</dbReference>
<evidence type="ECO:0000256" key="4">
    <source>
        <dbReference type="ARBA" id="ARBA00022448"/>
    </source>
</evidence>
<keyword evidence="14" id="KW-0472">Membrane</keyword>
<dbReference type="PROSITE" id="PS51194">
    <property type="entry name" value="HELICASE_CTER"/>
    <property type="match status" value="1"/>
</dbReference>
<organism evidence="20">
    <name type="scientific">bioreactor metagenome</name>
    <dbReference type="NCBI Taxonomy" id="1076179"/>
    <lineage>
        <taxon>unclassified sequences</taxon>
        <taxon>metagenomes</taxon>
        <taxon>ecological metagenomes</taxon>
    </lineage>
</organism>
<dbReference type="FunFam" id="3.90.1440.10:FF:000001">
    <property type="entry name" value="Preprotein translocase subunit SecA"/>
    <property type="match status" value="1"/>
</dbReference>
<feature type="domain" description="Helicase ATP-binding" evidence="17">
    <location>
        <begin position="87"/>
        <end position="225"/>
    </location>
</feature>
<dbReference type="GO" id="GO:0006886">
    <property type="term" value="P:intracellular protein transport"/>
    <property type="evidence" value="ECO:0007669"/>
    <property type="project" value="InterPro"/>
</dbReference>
<dbReference type="CDD" id="cd17928">
    <property type="entry name" value="DEXDc_SecA"/>
    <property type="match status" value="1"/>
</dbReference>
<evidence type="ECO:0000256" key="5">
    <source>
        <dbReference type="ARBA" id="ARBA00022475"/>
    </source>
</evidence>
<dbReference type="GO" id="GO:0005524">
    <property type="term" value="F:ATP binding"/>
    <property type="evidence" value="ECO:0007669"/>
    <property type="project" value="UniProtKB-KW"/>
</dbReference>
<comment type="subcellular location">
    <subcellularLocation>
        <location evidence="2">Cell membrane</location>
        <topology evidence="2">Peripheral membrane protein</topology>
        <orientation evidence="2">Cytoplasmic side</orientation>
    </subcellularLocation>
</comment>
<dbReference type="FunFam" id="3.40.50.300:FF:000334">
    <property type="entry name" value="Protein translocase subunit SecA"/>
    <property type="match status" value="1"/>
</dbReference>
<dbReference type="GO" id="GO:0005886">
    <property type="term" value="C:plasma membrane"/>
    <property type="evidence" value="ECO:0007669"/>
    <property type="project" value="UniProtKB-SubCell"/>
</dbReference>
<evidence type="ECO:0000259" key="18">
    <source>
        <dbReference type="PROSITE" id="PS51194"/>
    </source>
</evidence>
<dbReference type="SUPFAM" id="SSF52540">
    <property type="entry name" value="P-loop containing nucleoside triphosphate hydrolases"/>
    <property type="match status" value="2"/>
</dbReference>
<dbReference type="SUPFAM" id="SSF81886">
    <property type="entry name" value="Helical scaffold and wing domains of SecA"/>
    <property type="match status" value="1"/>
</dbReference>
<dbReference type="GO" id="GO:0043952">
    <property type="term" value="P:protein transport by the Sec complex"/>
    <property type="evidence" value="ECO:0007669"/>
    <property type="project" value="TreeGrafter"/>
</dbReference>
<keyword evidence="10" id="KW-0067">ATP-binding</keyword>
<dbReference type="PROSITE" id="PS01312">
    <property type="entry name" value="SECA"/>
    <property type="match status" value="1"/>
</dbReference>
<dbReference type="FunFam" id="3.40.50.300:FF:000113">
    <property type="entry name" value="Preprotein translocase subunit SecA"/>
    <property type="match status" value="1"/>
</dbReference>
<dbReference type="InterPro" id="IPR001650">
    <property type="entry name" value="Helicase_C-like"/>
</dbReference>
<dbReference type="PRINTS" id="PR00906">
    <property type="entry name" value="SECA"/>
</dbReference>
<evidence type="ECO:0000256" key="7">
    <source>
        <dbReference type="ARBA" id="ARBA00022723"/>
    </source>
</evidence>
<comment type="similarity">
    <text evidence="3">Belongs to the SecA family.</text>
</comment>
<dbReference type="SMART" id="SM00957">
    <property type="entry name" value="SecA_DEAD"/>
    <property type="match status" value="1"/>
</dbReference>
<dbReference type="InterPro" id="IPR027417">
    <property type="entry name" value="P-loop_NTPase"/>
</dbReference>
<dbReference type="InterPro" id="IPR000185">
    <property type="entry name" value="SecA"/>
</dbReference>
<feature type="domain" description="SecA family profile" evidence="19">
    <location>
        <begin position="1"/>
        <end position="647"/>
    </location>
</feature>
<dbReference type="PROSITE" id="PS51192">
    <property type="entry name" value="HELICASE_ATP_BIND_1"/>
    <property type="match status" value="1"/>
</dbReference>
<evidence type="ECO:0000256" key="8">
    <source>
        <dbReference type="ARBA" id="ARBA00022741"/>
    </source>
</evidence>
<evidence type="ECO:0000256" key="16">
    <source>
        <dbReference type="SAM" id="MobiDB-lite"/>
    </source>
</evidence>
<reference evidence="20" key="1">
    <citation type="submission" date="2019-08" db="EMBL/GenBank/DDBJ databases">
        <authorList>
            <person name="Kucharzyk K."/>
            <person name="Murdoch R.W."/>
            <person name="Higgins S."/>
            <person name="Loffler F."/>
        </authorList>
    </citation>
    <scope>NUCLEOTIDE SEQUENCE</scope>
</reference>
<dbReference type="AlphaFoldDB" id="A0A644WKK7"/>
<dbReference type="EMBL" id="VSSQ01001027">
    <property type="protein sequence ID" value="MPM04310.1"/>
    <property type="molecule type" value="Genomic_DNA"/>
</dbReference>
<dbReference type="GO" id="GO:0046872">
    <property type="term" value="F:metal ion binding"/>
    <property type="evidence" value="ECO:0007669"/>
    <property type="project" value="UniProtKB-KW"/>
</dbReference>
<dbReference type="InterPro" id="IPR011116">
    <property type="entry name" value="SecA_Wing/Scaffold"/>
</dbReference>
<keyword evidence="15" id="KW-0175">Coiled coil</keyword>
<proteinExistence type="inferred from homology"/>
<dbReference type="InterPro" id="IPR014001">
    <property type="entry name" value="Helicase_ATP-bd"/>
</dbReference>
<dbReference type="InterPro" id="IPR011115">
    <property type="entry name" value="SecA_DEAD"/>
</dbReference>
<dbReference type="SUPFAM" id="SSF81767">
    <property type="entry name" value="Pre-protein crosslinking domain of SecA"/>
    <property type="match status" value="1"/>
</dbReference>
<comment type="caution">
    <text evidence="20">The sequence shown here is derived from an EMBL/GenBank/DDBJ whole genome shotgun (WGS) entry which is preliminary data.</text>
</comment>
<accession>A0A644WKK7</accession>
<keyword evidence="9" id="KW-0862">Zinc</keyword>
<keyword evidence="8" id="KW-0547">Nucleotide-binding</keyword>
<dbReference type="InterPro" id="IPR004027">
    <property type="entry name" value="SEC_C_motif"/>
</dbReference>
<keyword evidence="4" id="KW-0813">Transport</keyword>
<evidence type="ECO:0000313" key="20">
    <source>
        <dbReference type="EMBL" id="MPM04310.1"/>
    </source>
</evidence>
<dbReference type="Pfam" id="PF21090">
    <property type="entry name" value="P-loop_SecA"/>
    <property type="match status" value="1"/>
</dbReference>
<keyword evidence="11" id="KW-0653">Protein transport</keyword>
<dbReference type="CDD" id="cd18803">
    <property type="entry name" value="SF2_C_secA"/>
    <property type="match status" value="1"/>
</dbReference>
<evidence type="ECO:0000256" key="6">
    <source>
        <dbReference type="ARBA" id="ARBA00022490"/>
    </source>
</evidence>
<dbReference type="InterPro" id="IPR036266">
    <property type="entry name" value="SecA_Wing/Scaffold_sf"/>
</dbReference>
<gene>
    <name evidence="20" type="primary">secA_18</name>
    <name evidence="20" type="ORF">SDC9_50586</name>
</gene>
<feature type="domain" description="Helicase C-terminal" evidence="18">
    <location>
        <begin position="434"/>
        <end position="655"/>
    </location>
</feature>
<feature type="compositionally biased region" description="Basic residues" evidence="16">
    <location>
        <begin position="908"/>
        <end position="918"/>
    </location>
</feature>
<dbReference type="InterPro" id="IPR044722">
    <property type="entry name" value="SecA_SF2_C"/>
</dbReference>
<keyword evidence="5" id="KW-1003">Cell membrane</keyword>
<evidence type="ECO:0000256" key="1">
    <source>
        <dbReference type="ARBA" id="ARBA00001947"/>
    </source>
</evidence>
<dbReference type="InterPro" id="IPR020937">
    <property type="entry name" value="SecA_CS"/>
</dbReference>
<dbReference type="Gene3D" id="3.40.50.300">
    <property type="entry name" value="P-loop containing nucleotide triphosphate hydrolases"/>
    <property type="match status" value="2"/>
</dbReference>
<evidence type="ECO:0000256" key="12">
    <source>
        <dbReference type="ARBA" id="ARBA00022967"/>
    </source>
</evidence>
<name>A0A644WKK7_9ZZZZ</name>
<protein>
    <submittedName>
        <fullName evidence="20">Protein translocase subunit SecA</fullName>
    </submittedName>
</protein>
<evidence type="ECO:0000256" key="3">
    <source>
        <dbReference type="ARBA" id="ARBA00007650"/>
    </source>
</evidence>
<evidence type="ECO:0000259" key="17">
    <source>
        <dbReference type="PROSITE" id="PS51192"/>
    </source>
</evidence>
<dbReference type="GO" id="GO:0006605">
    <property type="term" value="P:protein targeting"/>
    <property type="evidence" value="ECO:0007669"/>
    <property type="project" value="InterPro"/>
</dbReference>
<dbReference type="InterPro" id="IPR011130">
    <property type="entry name" value="SecA_preprotein_X-link_dom"/>
</dbReference>
<keyword evidence="13" id="KW-0811">Translocation</keyword>
<dbReference type="PANTHER" id="PTHR30612:SF0">
    <property type="entry name" value="CHLOROPLAST PROTEIN-TRANSPORTING ATPASE"/>
    <property type="match status" value="1"/>
</dbReference>
<evidence type="ECO:0000256" key="10">
    <source>
        <dbReference type="ARBA" id="ARBA00022840"/>
    </source>
</evidence>
<dbReference type="SMART" id="SM00958">
    <property type="entry name" value="SecA_PP_bind"/>
    <property type="match status" value="1"/>
</dbReference>
<dbReference type="Pfam" id="PF07517">
    <property type="entry name" value="SecA_DEAD"/>
    <property type="match status" value="1"/>
</dbReference>